<accession>A0ABN8QC72</accession>
<keyword evidence="2" id="KW-1185">Reference proteome</keyword>
<proteinExistence type="predicted"/>
<reference evidence="1 2" key="1">
    <citation type="submission" date="2022-05" db="EMBL/GenBank/DDBJ databases">
        <authorList>
            <consortium name="Genoscope - CEA"/>
            <person name="William W."/>
        </authorList>
    </citation>
    <scope>NUCLEOTIDE SEQUENCE [LARGE SCALE GENOMIC DNA]</scope>
</reference>
<name>A0ABN8QC72_9CNID</name>
<gene>
    <name evidence="1" type="ORF">PEVE_00003820</name>
</gene>
<evidence type="ECO:0000313" key="1">
    <source>
        <dbReference type="EMBL" id="CAH3161065.1"/>
    </source>
</evidence>
<evidence type="ECO:0000313" key="2">
    <source>
        <dbReference type="Proteomes" id="UP001159427"/>
    </source>
</evidence>
<organism evidence="1 2">
    <name type="scientific">Porites evermanni</name>
    <dbReference type="NCBI Taxonomy" id="104178"/>
    <lineage>
        <taxon>Eukaryota</taxon>
        <taxon>Metazoa</taxon>
        <taxon>Cnidaria</taxon>
        <taxon>Anthozoa</taxon>
        <taxon>Hexacorallia</taxon>
        <taxon>Scleractinia</taxon>
        <taxon>Fungiina</taxon>
        <taxon>Poritidae</taxon>
        <taxon>Porites</taxon>
    </lineage>
</organism>
<comment type="caution">
    <text evidence="1">The sequence shown here is derived from an EMBL/GenBank/DDBJ whole genome shotgun (WGS) entry which is preliminary data.</text>
</comment>
<protein>
    <submittedName>
        <fullName evidence="1">Uncharacterized protein</fullName>
    </submittedName>
</protein>
<sequence>YVRKGPLPTVTKEENTFLANIIISRERSLEIEKKKKKLIIIIQEHLGLTASKFGEVGSRKAPINKIFLRSLFSSTKGQTQAMKYFLESEPMVVKEFKEVTGPQVMNVVC</sequence>
<dbReference type="Proteomes" id="UP001159427">
    <property type="component" value="Unassembled WGS sequence"/>
</dbReference>
<feature type="non-terminal residue" evidence="1">
    <location>
        <position position="1"/>
    </location>
</feature>
<dbReference type="EMBL" id="CALNXI010001231">
    <property type="protein sequence ID" value="CAH3161065.1"/>
    <property type="molecule type" value="Genomic_DNA"/>
</dbReference>